<keyword evidence="8" id="KW-1185">Reference proteome</keyword>
<dbReference type="InterPro" id="IPR022684">
    <property type="entry name" value="Calpain_cysteine_protease"/>
</dbReference>
<dbReference type="PANTHER" id="PTHR46143:SF1">
    <property type="entry name" value="CALPAIN-7"/>
    <property type="match status" value="1"/>
</dbReference>
<sequence>MSILNTDYCFYIGTLSFRPSDLTDDPKMIYAVSSLSIRQTVVTDCSFVASLAISAAYERKFRKRVITKIIYPQNRNGEPVINPSGKYMIKLWVNGVSRKVIIDDKLPLGQDGQLLCSYSMNRNEMWVSLIEKAYLKVMGGYDFPGSNSNIDLHALTGWIPERVSIKLDSPDLNINSLFDRIFAGLQR</sequence>
<protein>
    <submittedName>
        <fullName evidence="7">Calpain-7, partial</fullName>
    </submittedName>
</protein>
<keyword evidence="4" id="KW-0788">Thiol protease</keyword>
<dbReference type="InterPro" id="IPR038765">
    <property type="entry name" value="Papain-like_cys_pep_sf"/>
</dbReference>
<dbReference type="InterPro" id="IPR051297">
    <property type="entry name" value="PalB/RIM13"/>
</dbReference>
<evidence type="ECO:0000256" key="3">
    <source>
        <dbReference type="ARBA" id="ARBA00022801"/>
    </source>
</evidence>
<gene>
    <name evidence="7" type="ORF">PACLA_8A048788</name>
</gene>
<dbReference type="InterPro" id="IPR001300">
    <property type="entry name" value="Peptidase_C2_calpain_cat"/>
</dbReference>
<dbReference type="OrthoDB" id="167576at2759"/>
<evidence type="ECO:0000256" key="5">
    <source>
        <dbReference type="PIRSR" id="PIRSR622684-1"/>
    </source>
</evidence>
<keyword evidence="2" id="KW-0645">Protease</keyword>
<dbReference type="Proteomes" id="UP001152795">
    <property type="component" value="Unassembled WGS sequence"/>
</dbReference>
<evidence type="ECO:0000313" key="7">
    <source>
        <dbReference type="EMBL" id="CAB4027579.1"/>
    </source>
</evidence>
<dbReference type="SUPFAM" id="SSF54001">
    <property type="entry name" value="Cysteine proteinases"/>
    <property type="match status" value="1"/>
</dbReference>
<evidence type="ECO:0000256" key="1">
    <source>
        <dbReference type="ARBA" id="ARBA00007623"/>
    </source>
</evidence>
<proteinExistence type="inferred from homology"/>
<dbReference type="GO" id="GO:0006508">
    <property type="term" value="P:proteolysis"/>
    <property type="evidence" value="ECO:0007669"/>
    <property type="project" value="UniProtKB-KW"/>
</dbReference>
<evidence type="ECO:0000256" key="2">
    <source>
        <dbReference type="ARBA" id="ARBA00022670"/>
    </source>
</evidence>
<keyword evidence="3" id="KW-0378">Hydrolase</keyword>
<evidence type="ECO:0000313" key="8">
    <source>
        <dbReference type="Proteomes" id="UP001152795"/>
    </source>
</evidence>
<organism evidence="7 8">
    <name type="scientific">Paramuricea clavata</name>
    <name type="common">Red gorgonian</name>
    <name type="synonym">Violescent sea-whip</name>
    <dbReference type="NCBI Taxonomy" id="317549"/>
    <lineage>
        <taxon>Eukaryota</taxon>
        <taxon>Metazoa</taxon>
        <taxon>Cnidaria</taxon>
        <taxon>Anthozoa</taxon>
        <taxon>Octocorallia</taxon>
        <taxon>Malacalcyonacea</taxon>
        <taxon>Plexauridae</taxon>
        <taxon>Paramuricea</taxon>
    </lineage>
</organism>
<reference evidence="7" key="1">
    <citation type="submission" date="2020-04" db="EMBL/GenBank/DDBJ databases">
        <authorList>
            <person name="Alioto T."/>
            <person name="Alioto T."/>
            <person name="Gomez Garrido J."/>
        </authorList>
    </citation>
    <scope>NUCLEOTIDE SEQUENCE</scope>
    <source>
        <strain evidence="7">A484AB</strain>
    </source>
</reference>
<dbReference type="Pfam" id="PF00648">
    <property type="entry name" value="Peptidase_C2"/>
    <property type="match status" value="1"/>
</dbReference>
<evidence type="ECO:0000256" key="6">
    <source>
        <dbReference type="PROSITE-ProRule" id="PRU00239"/>
    </source>
</evidence>
<dbReference type="GO" id="GO:0004198">
    <property type="term" value="F:calcium-dependent cysteine-type endopeptidase activity"/>
    <property type="evidence" value="ECO:0007669"/>
    <property type="project" value="InterPro"/>
</dbReference>
<accession>A0A6S7L538</accession>
<dbReference type="SMART" id="SM00230">
    <property type="entry name" value="CysPc"/>
    <property type="match status" value="1"/>
</dbReference>
<evidence type="ECO:0000256" key="4">
    <source>
        <dbReference type="ARBA" id="ARBA00022807"/>
    </source>
</evidence>
<feature type="non-terminal residue" evidence="7">
    <location>
        <position position="1"/>
    </location>
</feature>
<dbReference type="PANTHER" id="PTHR46143">
    <property type="entry name" value="CALPAIN-7"/>
    <property type="match status" value="1"/>
</dbReference>
<dbReference type="AlphaFoldDB" id="A0A6S7L538"/>
<comment type="similarity">
    <text evidence="1">Belongs to the peptidase C2 family.</text>
</comment>
<dbReference type="PRINTS" id="PR00704">
    <property type="entry name" value="CALPAIN"/>
</dbReference>
<comment type="caution">
    <text evidence="6">Lacks conserved residue(s) required for the propagation of feature annotation.</text>
</comment>
<dbReference type="EMBL" id="CACRXK020014887">
    <property type="protein sequence ID" value="CAB4027579.1"/>
    <property type="molecule type" value="Genomic_DNA"/>
</dbReference>
<comment type="caution">
    <text evidence="7">The sequence shown here is derived from an EMBL/GenBank/DDBJ whole genome shotgun (WGS) entry which is preliminary data.</text>
</comment>
<feature type="active site" evidence="5">
    <location>
        <position position="45"/>
    </location>
</feature>
<name>A0A6S7L538_PARCT</name>
<dbReference type="PROSITE" id="PS50203">
    <property type="entry name" value="CALPAIN_CAT"/>
    <property type="match status" value="1"/>
</dbReference>